<evidence type="ECO:0000256" key="2">
    <source>
        <dbReference type="ARBA" id="ARBA00011955"/>
    </source>
</evidence>
<dbReference type="EC" id="2.7.1.180" evidence="2"/>
<protein>
    <recommendedName>
        <fullName evidence="3">FAD:protein FMN transferase</fullName>
        <ecNumber evidence="2">2.7.1.180</ecNumber>
    </recommendedName>
    <alternativeName>
        <fullName evidence="9">Flavin transferase</fullName>
    </alternativeName>
</protein>
<comment type="cofactor">
    <cofactor evidence="1">
        <name>Mg(2+)</name>
        <dbReference type="ChEBI" id="CHEBI:18420"/>
    </cofactor>
</comment>
<evidence type="ECO:0000256" key="7">
    <source>
        <dbReference type="ARBA" id="ARBA00022827"/>
    </source>
</evidence>
<dbReference type="InterPro" id="IPR003374">
    <property type="entry name" value="ApbE-like_sf"/>
</dbReference>
<evidence type="ECO:0000256" key="1">
    <source>
        <dbReference type="ARBA" id="ARBA00001946"/>
    </source>
</evidence>
<evidence type="ECO:0000313" key="11">
    <source>
        <dbReference type="EMBL" id="GJM64253.1"/>
    </source>
</evidence>
<keyword evidence="5" id="KW-0808">Transferase</keyword>
<dbReference type="GO" id="GO:0016740">
    <property type="term" value="F:transferase activity"/>
    <property type="evidence" value="ECO:0007669"/>
    <property type="project" value="UniProtKB-KW"/>
</dbReference>
<dbReference type="RefSeq" id="WP_338239331.1">
    <property type="nucleotide sequence ID" value="NZ_BQKE01000004.1"/>
</dbReference>
<evidence type="ECO:0000256" key="8">
    <source>
        <dbReference type="ARBA" id="ARBA00022842"/>
    </source>
</evidence>
<gene>
    <name evidence="11" type="ORF">PEDI_48050</name>
</gene>
<dbReference type="EMBL" id="BQKE01000004">
    <property type="protein sequence ID" value="GJM64253.1"/>
    <property type="molecule type" value="Genomic_DNA"/>
</dbReference>
<dbReference type="PANTHER" id="PTHR30040">
    <property type="entry name" value="THIAMINE BIOSYNTHESIS LIPOPROTEIN APBE"/>
    <property type="match status" value="1"/>
</dbReference>
<proteinExistence type="predicted"/>
<dbReference type="Gene3D" id="3.10.520.10">
    <property type="entry name" value="ApbE-like domains"/>
    <property type="match status" value="1"/>
</dbReference>
<dbReference type="Proteomes" id="UP001310022">
    <property type="component" value="Unassembled WGS sequence"/>
</dbReference>
<dbReference type="Pfam" id="PF02424">
    <property type="entry name" value="ApbE"/>
    <property type="match status" value="1"/>
</dbReference>
<keyword evidence="4" id="KW-0285">Flavoprotein</keyword>
<evidence type="ECO:0000256" key="5">
    <source>
        <dbReference type="ARBA" id="ARBA00022679"/>
    </source>
</evidence>
<keyword evidence="12" id="KW-1185">Reference proteome</keyword>
<comment type="catalytic activity">
    <reaction evidence="10">
        <text>L-threonyl-[protein] + FAD = FMN-L-threonyl-[protein] + AMP + H(+)</text>
        <dbReference type="Rhea" id="RHEA:36847"/>
        <dbReference type="Rhea" id="RHEA-COMP:11060"/>
        <dbReference type="Rhea" id="RHEA-COMP:11061"/>
        <dbReference type="ChEBI" id="CHEBI:15378"/>
        <dbReference type="ChEBI" id="CHEBI:30013"/>
        <dbReference type="ChEBI" id="CHEBI:57692"/>
        <dbReference type="ChEBI" id="CHEBI:74257"/>
        <dbReference type="ChEBI" id="CHEBI:456215"/>
        <dbReference type="EC" id="2.7.1.180"/>
    </reaction>
</comment>
<organism evidence="11 12">
    <name type="scientific">Persicobacter diffluens</name>
    <dbReference type="NCBI Taxonomy" id="981"/>
    <lineage>
        <taxon>Bacteria</taxon>
        <taxon>Pseudomonadati</taxon>
        <taxon>Bacteroidota</taxon>
        <taxon>Cytophagia</taxon>
        <taxon>Cytophagales</taxon>
        <taxon>Persicobacteraceae</taxon>
        <taxon>Persicobacter</taxon>
    </lineage>
</organism>
<comment type="caution">
    <text evidence="11">The sequence shown here is derived from an EMBL/GenBank/DDBJ whole genome shotgun (WGS) entry which is preliminary data.</text>
</comment>
<evidence type="ECO:0000313" key="12">
    <source>
        <dbReference type="Proteomes" id="UP001310022"/>
    </source>
</evidence>
<evidence type="ECO:0000256" key="6">
    <source>
        <dbReference type="ARBA" id="ARBA00022723"/>
    </source>
</evidence>
<name>A0AAN4W2Q0_9BACT</name>
<evidence type="ECO:0000256" key="4">
    <source>
        <dbReference type="ARBA" id="ARBA00022630"/>
    </source>
</evidence>
<evidence type="ECO:0000256" key="9">
    <source>
        <dbReference type="ARBA" id="ARBA00031306"/>
    </source>
</evidence>
<dbReference type="PANTHER" id="PTHR30040:SF2">
    <property type="entry name" value="FAD:PROTEIN FMN TRANSFERASE"/>
    <property type="match status" value="1"/>
</dbReference>
<accession>A0AAN4W2Q0</accession>
<sequence>MEQPQAFQYEQLRGMNTRLEMILCGDTEYLLQACISRIQAALWHWEQVLSRFDPEAETYKMNSGAFRMPFSLSEDLWEALSFAVDFREKTSGFFDVFHLVNQHAERAVDSLVAMEETAHTIQFLTEEVRVDFGGMGKGLFLKQLPEILDQFQIENAFISFGESSIYARGHRPDGVAWTLQLSPECGFDQQLRLTNQFLSVSGMHGQSAHIRDKLGNLPCNHGVAVVGDCPLALEAISTTLYLEPGMEGELKKHFALEGLYRAKHKMKGSQTGADFPVVHLT</sequence>
<keyword evidence="8" id="KW-0460">Magnesium</keyword>
<dbReference type="GO" id="GO:0046872">
    <property type="term" value="F:metal ion binding"/>
    <property type="evidence" value="ECO:0007669"/>
    <property type="project" value="UniProtKB-KW"/>
</dbReference>
<dbReference type="InterPro" id="IPR024932">
    <property type="entry name" value="ApbE"/>
</dbReference>
<reference evidence="11 12" key="1">
    <citation type="submission" date="2021-12" db="EMBL/GenBank/DDBJ databases">
        <title>Genome sequencing of bacteria with rrn-lacking chromosome and rrn-plasmid.</title>
        <authorList>
            <person name="Anda M."/>
            <person name="Iwasaki W."/>
        </authorList>
    </citation>
    <scope>NUCLEOTIDE SEQUENCE [LARGE SCALE GENOMIC DNA]</scope>
    <source>
        <strain evidence="11 12">NBRC 15940</strain>
    </source>
</reference>
<dbReference type="SUPFAM" id="SSF143631">
    <property type="entry name" value="ApbE-like"/>
    <property type="match status" value="1"/>
</dbReference>
<dbReference type="AlphaFoldDB" id="A0AAN4W2Q0"/>
<keyword evidence="6" id="KW-0479">Metal-binding</keyword>
<evidence type="ECO:0000256" key="10">
    <source>
        <dbReference type="ARBA" id="ARBA00048540"/>
    </source>
</evidence>
<keyword evidence="7" id="KW-0274">FAD</keyword>
<evidence type="ECO:0000256" key="3">
    <source>
        <dbReference type="ARBA" id="ARBA00016337"/>
    </source>
</evidence>